<dbReference type="AlphaFoldDB" id="A0A658K5R9"/>
<evidence type="ECO:0000313" key="2">
    <source>
        <dbReference type="Proteomes" id="UP000270873"/>
    </source>
</evidence>
<dbReference type="EMBL" id="RBSP01000742">
    <property type="protein sequence ID" value="RMS43544.1"/>
    <property type="molecule type" value="Genomic_DNA"/>
</dbReference>
<sequence>MLTDVASAVDVVGLGIAEHLPWDALALQNMLTKLPLLGDWLPTLGLTPETASKIQFMHI</sequence>
<dbReference type="Proteomes" id="UP000270873">
    <property type="component" value="Unassembled WGS sequence"/>
</dbReference>
<proteinExistence type="predicted"/>
<comment type="caution">
    <text evidence="1">The sequence shown here is derived from an EMBL/GenBank/DDBJ whole genome shotgun (WGS) entry which is preliminary data.</text>
</comment>
<organism evidence="1 2">
    <name type="scientific">Pseudomonas amygdali pv. photiniae</name>
    <dbReference type="NCBI Taxonomy" id="251724"/>
    <lineage>
        <taxon>Bacteria</taxon>
        <taxon>Pseudomonadati</taxon>
        <taxon>Pseudomonadota</taxon>
        <taxon>Gammaproteobacteria</taxon>
        <taxon>Pseudomonadales</taxon>
        <taxon>Pseudomonadaceae</taxon>
        <taxon>Pseudomonas</taxon>
        <taxon>Pseudomonas amygdali</taxon>
    </lineage>
</organism>
<accession>A0A658K5R9</accession>
<reference evidence="1 2" key="1">
    <citation type="submission" date="2018-08" db="EMBL/GenBank/DDBJ databases">
        <title>Recombination of ecologically and evolutionarily significant loci maintains genetic cohesion in the Pseudomonas syringae species complex.</title>
        <authorList>
            <person name="Dillon M."/>
            <person name="Thakur S."/>
            <person name="Almeida R.N.D."/>
            <person name="Weir B.S."/>
            <person name="Guttman D.S."/>
        </authorList>
    </citation>
    <scope>NUCLEOTIDE SEQUENCE [LARGE SCALE GENOMIC DNA]</scope>
    <source>
        <strain evidence="1 2">ICMP 7847</strain>
    </source>
</reference>
<evidence type="ECO:0000313" key="1">
    <source>
        <dbReference type="EMBL" id="RMS43544.1"/>
    </source>
</evidence>
<name>A0A658K5R9_PSEA0</name>
<protein>
    <submittedName>
        <fullName evidence="1">Uncharacterized protein</fullName>
    </submittedName>
</protein>
<gene>
    <name evidence="1" type="ORF">ALP66_04865</name>
</gene>